<dbReference type="InterPro" id="IPR015425">
    <property type="entry name" value="FH2_Formin"/>
</dbReference>
<sequence length="1608" mass="177479">MFLAGLRREVAGDHTKLWSGFQSLLGRSPEERVPLYRSKDDEVFTGKENGRDHHGEDDGRGEKTRKEKIRMDPRTQGSLTAIHRHLMENERVKSRFMTTTSQLVNDKKFKRECVSMMEDMDLNGRYVPSRFGEYERTTTDVGKYGLTSTEGEQRTNAAYGELPCHDNDASSHPSNDSCDGDRRQLRQQQERAKNESWLQYYEEKNSSQLAGKDNPRLKSSSSSSTSPSLSSPTKGGNLNKTWSPFSIKLRRVGKGDSGGSPPDGIDDNNDDGGASAAVSVRRQRIAWIEALKMKQKSLSLKQLDNDPNGSVHDSVDESRSPGDGSPTIVGKTLRNLSPRKKTRLSPPTTPVGSTAPPWLKVQLRPTPTPTPKKPTKEPSASPPAGRPTLQTIGSNGSCNCSSSGFVLTPVSHTSNDTDNAPTSSTLPPLFCVGDIIDLDALPKRGFPPAEGEVAIFPLKQSARDPSRGGGEDERFVIVGKTVMVTATAKNFSTGGPRKATVTWWCHRCEIRAMTLNVEATGANLAHAHGRMPLLFETADVCLDFAQAFYRGPAAPVVAVGKNDDDEGGAESKASEKSMISDLRSTTNDASKDLTEDEELLLDRYRQFSQSDRTKLRLTCVSPQGEMQEMEVALSPTSESELTKSVEGIEKDAPVMYRKMMKTGLPADLGRHKMLFEGVDSKVIIDLLDESNDGFAALAFAAVENDAGEELLNLSPEEETVASKYRKMLKMGIPSDAVRHKMTSDEICPKILAAVLDEINPNEAQEKLGDEDEKIVAKYRNMIKMGVPIDGIRRKMTMEGLNAKDMNAVMDVSPKQQTMIGAIQLSSEDDAIAEKYRMMLKMGVPLDGVKHKMDLEGVDLKIVSAVEQGASMSSAAGDGSISVDPPKKSTKSTGPTLSNEEEAIAAKYRNMLKVCIPKEAVRHKMKQEGVSDKIADAVLGRQTDGGNGPDHALLPNANSRKTIAFHWTTSNLAPELLEQSIFGRTELKKRKLVSINPEELDIKKLEELFQKRQNNIATKKAAGLEENSSDMAKILDLTRANNIAISLKAFNDFTFRSLAETINDIDPDFKIDGERVQFIPNLLPTAKELQAIKKYDGGDDKLISAELFFRQLLPIKRIDDKVKVMRAMSMFDEHIQETQSGFKILQEVCGQIMNSEKLIQVLEMVLNIGNLMNAGTLDGGVEAFKFESLSKLSQTKSADGKTTILDYIVEAFIKKGERQSLLLLSEFPDIQESCRLSIGDLMNDMTSLRNDLKLCKNELTSMKRDQSSKRLTRSISKKMSDKSNVDDPKGALFDAIKSRGSKMNRALSTNSDPRQALFAAIKNRKNADSAETDGESPLSDVQYSPGVHRLQKFLTHSKSILSIAEKDQDAAVRACKGLAVYCGEEGGERSAPALLQVLSNFAQSLESGVKKYDDRVELEKRKLAKREKEKGKENRLNAIRPLTTTPKSSSFQHIGVTVNDRALAEGKGRVKEALHPINNDGSQQSDYIPCCDNMNTNPRQALLASIKNRRASFSSHRPPDAVSDRIRHIDNNIARKESRVLLVNRMLSEAPVSVKQDFLKGVTYKQTSDPLLKKIYETEGAVESSEAEKNWKAVDPRQELLKAIQSRKI</sequence>
<feature type="coiled-coil region" evidence="1">
    <location>
        <begin position="1237"/>
        <end position="1264"/>
    </location>
</feature>
<dbReference type="SUPFAM" id="SSF101447">
    <property type="entry name" value="Formin homology 2 domain (FH2 domain)"/>
    <property type="match status" value="1"/>
</dbReference>
<feature type="region of interest" description="Disordered" evidence="2">
    <location>
        <begin position="872"/>
        <end position="899"/>
    </location>
</feature>
<dbReference type="PANTHER" id="PTHR45725">
    <property type="entry name" value="FORMIN HOMOLOGY 2 FAMILY MEMBER"/>
    <property type="match status" value="1"/>
</dbReference>
<evidence type="ECO:0000256" key="2">
    <source>
        <dbReference type="SAM" id="MobiDB-lite"/>
    </source>
</evidence>
<dbReference type="InterPro" id="IPR042201">
    <property type="entry name" value="FH2_Formin_sf"/>
</dbReference>
<dbReference type="SMART" id="SM00498">
    <property type="entry name" value="FH2"/>
    <property type="match status" value="1"/>
</dbReference>
<feature type="region of interest" description="Disordered" evidence="2">
    <location>
        <begin position="1321"/>
        <end position="1341"/>
    </location>
</feature>
<protein>
    <recommendedName>
        <fullName evidence="3">FH2 domain-containing protein</fullName>
    </recommendedName>
</protein>
<keyword evidence="5" id="KW-1185">Reference proteome</keyword>
<evidence type="ECO:0000256" key="1">
    <source>
        <dbReference type="SAM" id="Coils"/>
    </source>
</evidence>
<dbReference type="InterPro" id="IPR051425">
    <property type="entry name" value="Formin_Homology"/>
</dbReference>
<dbReference type="Proteomes" id="UP001530377">
    <property type="component" value="Unassembled WGS sequence"/>
</dbReference>
<feature type="compositionally biased region" description="Low complexity" evidence="2">
    <location>
        <begin position="217"/>
        <end position="234"/>
    </location>
</feature>
<dbReference type="PROSITE" id="PS51444">
    <property type="entry name" value="FH2"/>
    <property type="match status" value="1"/>
</dbReference>
<feature type="region of interest" description="Disordered" evidence="2">
    <location>
        <begin position="560"/>
        <end position="590"/>
    </location>
</feature>
<evidence type="ECO:0000313" key="5">
    <source>
        <dbReference type="Proteomes" id="UP001530377"/>
    </source>
</evidence>
<feature type="domain" description="FH2" evidence="3">
    <location>
        <begin position="951"/>
        <end position="1430"/>
    </location>
</feature>
<feature type="compositionally biased region" description="Low complexity" evidence="2">
    <location>
        <begin position="872"/>
        <end position="881"/>
    </location>
</feature>
<feature type="region of interest" description="Disordered" evidence="2">
    <location>
        <begin position="299"/>
        <end position="390"/>
    </location>
</feature>
<comment type="caution">
    <text evidence="4">The sequence shown here is derived from an EMBL/GenBank/DDBJ whole genome shotgun (WGS) entry which is preliminary data.</text>
</comment>
<feature type="region of interest" description="Disordered" evidence="2">
    <location>
        <begin position="1264"/>
        <end position="1285"/>
    </location>
</feature>
<accession>A0ABD3RU70</accession>
<reference evidence="4 5" key="1">
    <citation type="submission" date="2024-10" db="EMBL/GenBank/DDBJ databases">
        <title>Updated reference genomes for cyclostephanoid diatoms.</title>
        <authorList>
            <person name="Roberts W.R."/>
            <person name="Alverson A.J."/>
        </authorList>
    </citation>
    <scope>NUCLEOTIDE SEQUENCE [LARGE SCALE GENOMIC DNA]</scope>
    <source>
        <strain evidence="4 5">AJA228-03</strain>
    </source>
</reference>
<keyword evidence="1" id="KW-0175">Coiled coil</keyword>
<dbReference type="InterPro" id="IPR019309">
    <property type="entry name" value="WASHC3"/>
</dbReference>
<feature type="region of interest" description="Disordered" evidence="2">
    <location>
        <begin position="160"/>
        <end position="276"/>
    </location>
</feature>
<name>A0ABD3RU70_9STRA</name>
<dbReference type="EMBL" id="JALLPB020000202">
    <property type="protein sequence ID" value="KAL3815366.1"/>
    <property type="molecule type" value="Genomic_DNA"/>
</dbReference>
<dbReference type="Pfam" id="PF02181">
    <property type="entry name" value="FH2"/>
    <property type="match status" value="1"/>
</dbReference>
<dbReference type="Gene3D" id="1.20.58.2220">
    <property type="entry name" value="Formin, FH2 domain"/>
    <property type="match status" value="1"/>
</dbReference>
<feature type="compositionally biased region" description="Basic and acidic residues" evidence="2">
    <location>
        <begin position="179"/>
        <end position="194"/>
    </location>
</feature>
<evidence type="ECO:0000259" key="3">
    <source>
        <dbReference type="PROSITE" id="PS51444"/>
    </source>
</evidence>
<dbReference type="PANTHER" id="PTHR45725:SF1">
    <property type="entry name" value="DISHEVELLED ASSOCIATED ACTIVATOR OF MORPHOGENESIS, ISOFORM D"/>
    <property type="match status" value="1"/>
</dbReference>
<feature type="region of interest" description="Disordered" evidence="2">
    <location>
        <begin position="29"/>
        <end position="67"/>
    </location>
</feature>
<proteinExistence type="predicted"/>
<evidence type="ECO:0000313" key="4">
    <source>
        <dbReference type="EMBL" id="KAL3815366.1"/>
    </source>
</evidence>
<dbReference type="Pfam" id="PF10152">
    <property type="entry name" value="CCDC53"/>
    <property type="match status" value="3"/>
</dbReference>
<organism evidence="4 5">
    <name type="scientific">Cyclostephanos tholiformis</name>
    <dbReference type="NCBI Taxonomy" id="382380"/>
    <lineage>
        <taxon>Eukaryota</taxon>
        <taxon>Sar</taxon>
        <taxon>Stramenopiles</taxon>
        <taxon>Ochrophyta</taxon>
        <taxon>Bacillariophyta</taxon>
        <taxon>Coscinodiscophyceae</taxon>
        <taxon>Thalassiosirophycidae</taxon>
        <taxon>Stephanodiscales</taxon>
        <taxon>Stephanodiscaceae</taxon>
        <taxon>Cyclostephanos</taxon>
    </lineage>
</organism>
<gene>
    <name evidence="4" type="ORF">ACHAXA_000753</name>
</gene>